<evidence type="ECO:0000313" key="6">
    <source>
        <dbReference type="EMBL" id="PIA97804.1"/>
    </source>
</evidence>
<feature type="transmembrane region" description="Helical" evidence="4">
    <location>
        <begin position="442"/>
        <end position="460"/>
    </location>
</feature>
<feature type="transmembrane region" description="Helical" evidence="4">
    <location>
        <begin position="376"/>
        <end position="401"/>
    </location>
</feature>
<dbReference type="Proteomes" id="UP001302367">
    <property type="component" value="Chromosome 2"/>
</dbReference>
<keyword evidence="4" id="KW-0812">Transmembrane</keyword>
<dbReference type="InterPro" id="IPR050327">
    <property type="entry name" value="Proton-linked_MCT"/>
</dbReference>
<dbReference type="PROSITE" id="PS50850">
    <property type="entry name" value="MFS"/>
    <property type="match status" value="1"/>
</dbReference>
<feature type="transmembrane region" description="Helical" evidence="4">
    <location>
        <begin position="352"/>
        <end position="370"/>
    </location>
</feature>
<dbReference type="InterPro" id="IPR020846">
    <property type="entry name" value="MFS_dom"/>
</dbReference>
<protein>
    <submittedName>
        <fullName evidence="6">Putative transporter MCH4</fullName>
    </submittedName>
</protein>
<evidence type="ECO:0000256" key="4">
    <source>
        <dbReference type="SAM" id="Phobius"/>
    </source>
</evidence>
<keyword evidence="9" id="KW-1185">Reference proteome</keyword>
<dbReference type="EMBL" id="LKMD01000102">
    <property type="protein sequence ID" value="PIA97804.1"/>
    <property type="molecule type" value="Genomic_DNA"/>
</dbReference>
<keyword evidence="4" id="KW-1133">Transmembrane helix</keyword>
<feature type="transmembrane region" description="Helical" evidence="4">
    <location>
        <begin position="123"/>
        <end position="140"/>
    </location>
</feature>
<dbReference type="PANTHER" id="PTHR11360">
    <property type="entry name" value="MONOCARBOXYLATE TRANSPORTER"/>
    <property type="match status" value="1"/>
</dbReference>
<evidence type="ECO:0000256" key="2">
    <source>
        <dbReference type="ARBA" id="ARBA00006727"/>
    </source>
</evidence>
<dbReference type="GO" id="GO:0022857">
    <property type="term" value="F:transmembrane transporter activity"/>
    <property type="evidence" value="ECO:0007669"/>
    <property type="project" value="InterPro"/>
</dbReference>
<dbReference type="Proteomes" id="UP000230605">
    <property type="component" value="Chromosome 2"/>
</dbReference>
<evidence type="ECO:0000313" key="7">
    <source>
        <dbReference type="EMBL" id="WPA98474.1"/>
    </source>
</evidence>
<dbReference type="Gene3D" id="1.20.1250.20">
    <property type="entry name" value="MFS general substrate transporter like domains"/>
    <property type="match status" value="2"/>
</dbReference>
<feature type="transmembrane region" description="Helical" evidence="4">
    <location>
        <begin position="321"/>
        <end position="340"/>
    </location>
</feature>
<dbReference type="InterPro" id="IPR011701">
    <property type="entry name" value="MFS"/>
</dbReference>
<gene>
    <name evidence="6" type="ORF">CB0940_05881</name>
    <name evidence="7" type="ORF">RHO25_003086</name>
</gene>
<dbReference type="SUPFAM" id="SSF103473">
    <property type="entry name" value="MFS general substrate transporter"/>
    <property type="match status" value="1"/>
</dbReference>
<feature type="domain" description="Major facilitator superfamily (MFS) profile" evidence="5">
    <location>
        <begin position="286"/>
        <end position="473"/>
    </location>
</feature>
<comment type="subcellular location">
    <subcellularLocation>
        <location evidence="1">Membrane</location>
        <topology evidence="1">Multi-pass membrane protein</topology>
    </subcellularLocation>
</comment>
<name>A0A2G5HZ33_CERBT</name>
<dbReference type="EMBL" id="CP134185">
    <property type="protein sequence ID" value="WPA98474.1"/>
    <property type="molecule type" value="Genomic_DNA"/>
</dbReference>
<evidence type="ECO:0000313" key="9">
    <source>
        <dbReference type="Proteomes" id="UP001302367"/>
    </source>
</evidence>
<feature type="transmembrane region" description="Helical" evidence="4">
    <location>
        <begin position="152"/>
        <end position="171"/>
    </location>
</feature>
<evidence type="ECO:0000256" key="3">
    <source>
        <dbReference type="SAM" id="MobiDB-lite"/>
    </source>
</evidence>
<dbReference type="AlphaFoldDB" id="A0A2G5HZ33"/>
<feature type="transmembrane region" description="Helical" evidence="4">
    <location>
        <begin position="413"/>
        <end position="436"/>
    </location>
</feature>
<reference evidence="7 9" key="2">
    <citation type="submission" date="2023-09" db="EMBL/GenBank/DDBJ databases">
        <title>Complete-Gapless Cercospora beticola genome.</title>
        <authorList>
            <person name="Wyatt N.A."/>
            <person name="Spanner R.E."/>
            <person name="Bolton M.D."/>
        </authorList>
    </citation>
    <scope>NUCLEOTIDE SEQUENCE [LARGE SCALE GENOMIC DNA]</scope>
    <source>
        <strain evidence="7">Cb09-40</strain>
    </source>
</reference>
<dbReference type="PANTHER" id="PTHR11360:SF234">
    <property type="entry name" value="MFS-TYPE TRANSPORTER DBAD-RELATED"/>
    <property type="match status" value="1"/>
</dbReference>
<feature type="transmembrane region" description="Helical" evidence="4">
    <location>
        <begin position="287"/>
        <end position="309"/>
    </location>
</feature>
<dbReference type="InterPro" id="IPR036259">
    <property type="entry name" value="MFS_trans_sf"/>
</dbReference>
<dbReference type="OrthoDB" id="6509908at2759"/>
<feature type="compositionally biased region" description="Acidic residues" evidence="3">
    <location>
        <begin position="46"/>
        <end position="57"/>
    </location>
</feature>
<evidence type="ECO:0000313" key="8">
    <source>
        <dbReference type="Proteomes" id="UP000230605"/>
    </source>
</evidence>
<feature type="transmembrane region" description="Helical" evidence="4">
    <location>
        <begin position="248"/>
        <end position="266"/>
    </location>
</feature>
<sequence>MSRSSASDLGKEAETRNINQHSNIDHDLTTGQKELIEAAEPPFTEGESDEKDEQESNDLERVATKASSKPSVNNIKSVPNGGLWAWLQVVSSFFLFMNTWGIVNTFGTYQTYYETGLLSTSSPSAISWIGSIQATLLLFVGSLTGPIYDSGYARSLVFTGTFLVVFGQMMLSLSTTYYQVILSQAICIGIGTGCLFIPCVAVLSTYFSTRIATAVGLAAAGSSIGGVVYPIVFYRLQPAIGFAWTTRVLGFLELTTLGVSCAVLRIRVLPAGRRKFLDLAAWKEVPFTFFVLGTFIGFLGLYTPFFYIQSYALALGTSPDLAFYLLAILNAASTFGRVLPNLLADRIGPFNVIIPCTLMTGILCLCLVATNSFGSVAAISALYGFFSGTFVSLPATIYVHITANRGLIGTRMGMGFSVTSIGILVGTPISGAILSASGYNEIWIYGGVMTIVAAALICVCRVSKGGWGWKTVV</sequence>
<reference evidence="6 8" key="1">
    <citation type="submission" date="2015-10" db="EMBL/GenBank/DDBJ databases">
        <title>The cercosporin biosynthetic gene cluster was horizontally transferred to several fungal lineages and shown to be expanded in Cercospora beticola based on microsynteny with recipient genomes.</title>
        <authorList>
            <person name="De Jonge R."/>
            <person name="Ebert M.K."/>
            <person name="Suttle J.C."/>
            <person name="Jurick Ii W.M."/>
            <person name="Secor G.A."/>
            <person name="Thomma B.P."/>
            <person name="Van De Peer Y."/>
            <person name="Bolton M.D."/>
        </authorList>
    </citation>
    <scope>NUCLEOTIDE SEQUENCE [LARGE SCALE GENOMIC DNA]</scope>
    <source>
        <strain evidence="6 8">09-40</strain>
    </source>
</reference>
<comment type="similarity">
    <text evidence="2">Belongs to the major facilitator superfamily. Monocarboxylate porter (TC 2.A.1.13) family.</text>
</comment>
<dbReference type="Pfam" id="PF07690">
    <property type="entry name" value="MFS_1"/>
    <property type="match status" value="1"/>
</dbReference>
<proteinExistence type="inferred from homology"/>
<evidence type="ECO:0000259" key="5">
    <source>
        <dbReference type="PROSITE" id="PS50850"/>
    </source>
</evidence>
<keyword evidence="4" id="KW-0472">Membrane</keyword>
<feature type="region of interest" description="Disordered" evidence="3">
    <location>
        <begin position="1"/>
        <end position="65"/>
    </location>
</feature>
<feature type="transmembrane region" description="Helical" evidence="4">
    <location>
        <begin position="83"/>
        <end position="103"/>
    </location>
</feature>
<accession>A0A2G5HZ33</accession>
<organism evidence="6 8">
    <name type="scientific">Cercospora beticola</name>
    <name type="common">Sugarbeet leaf spot fungus</name>
    <dbReference type="NCBI Taxonomy" id="122368"/>
    <lineage>
        <taxon>Eukaryota</taxon>
        <taxon>Fungi</taxon>
        <taxon>Dikarya</taxon>
        <taxon>Ascomycota</taxon>
        <taxon>Pezizomycotina</taxon>
        <taxon>Dothideomycetes</taxon>
        <taxon>Dothideomycetidae</taxon>
        <taxon>Mycosphaerellales</taxon>
        <taxon>Mycosphaerellaceae</taxon>
        <taxon>Cercospora</taxon>
    </lineage>
</organism>
<dbReference type="GO" id="GO:0016020">
    <property type="term" value="C:membrane"/>
    <property type="evidence" value="ECO:0007669"/>
    <property type="project" value="UniProtKB-SubCell"/>
</dbReference>
<evidence type="ECO:0000256" key="1">
    <source>
        <dbReference type="ARBA" id="ARBA00004141"/>
    </source>
</evidence>
<feature type="transmembrane region" description="Helical" evidence="4">
    <location>
        <begin position="177"/>
        <end position="203"/>
    </location>
</feature>
<feature type="transmembrane region" description="Helical" evidence="4">
    <location>
        <begin position="215"/>
        <end position="236"/>
    </location>
</feature>